<dbReference type="InterPro" id="IPR023198">
    <property type="entry name" value="PGP-like_dom2"/>
</dbReference>
<comment type="caution">
    <text evidence="2">The sequence shown here is derived from an EMBL/GenBank/DDBJ whole genome shotgun (WGS) entry which is preliminary data.</text>
</comment>
<evidence type="ECO:0000313" key="2">
    <source>
        <dbReference type="EMBL" id="GGM78510.1"/>
    </source>
</evidence>
<dbReference type="SFLD" id="SFLDG01129">
    <property type="entry name" value="C1.5:_HAD__Beta-PGM__Phosphata"/>
    <property type="match status" value="1"/>
</dbReference>
<dbReference type="NCBIfam" id="TIGR01509">
    <property type="entry name" value="HAD-SF-IA-v3"/>
    <property type="match status" value="1"/>
</dbReference>
<dbReference type="InterPro" id="IPR036412">
    <property type="entry name" value="HAD-like_sf"/>
</dbReference>
<reference evidence="2" key="2">
    <citation type="submission" date="2022-09" db="EMBL/GenBank/DDBJ databases">
        <authorList>
            <person name="Sun Q."/>
            <person name="Ohkuma M."/>
        </authorList>
    </citation>
    <scope>NUCLEOTIDE SEQUENCE</scope>
    <source>
        <strain evidence="2">JCM 13583</strain>
    </source>
</reference>
<dbReference type="PRINTS" id="PR00413">
    <property type="entry name" value="HADHALOGNASE"/>
</dbReference>
<dbReference type="SFLD" id="SFLDS00003">
    <property type="entry name" value="Haloacid_Dehalogenase"/>
    <property type="match status" value="1"/>
</dbReference>
<dbReference type="InterPro" id="IPR006439">
    <property type="entry name" value="HAD-SF_hydro_IA"/>
</dbReference>
<keyword evidence="3" id="KW-1185">Reference proteome</keyword>
<dbReference type="SUPFAM" id="SSF56784">
    <property type="entry name" value="HAD-like"/>
    <property type="match status" value="1"/>
</dbReference>
<dbReference type="InterPro" id="IPR050155">
    <property type="entry name" value="HAD-like_hydrolase_sf"/>
</dbReference>
<reference evidence="2" key="1">
    <citation type="journal article" date="2014" name="Int. J. Syst. Evol. Microbiol.">
        <title>Complete genome sequence of Corynebacterium casei LMG S-19264T (=DSM 44701T), isolated from a smear-ripened cheese.</title>
        <authorList>
            <consortium name="US DOE Joint Genome Institute (JGI-PGF)"/>
            <person name="Walter F."/>
            <person name="Albersmeier A."/>
            <person name="Kalinowski J."/>
            <person name="Ruckert C."/>
        </authorList>
    </citation>
    <scope>NUCLEOTIDE SEQUENCE</scope>
    <source>
        <strain evidence="2">JCM 13583</strain>
    </source>
</reference>
<sequence>MPFAMGGRLIRAVLFDMDGTLLESEWLSAISNDIAFETVFGRHITRGEVKELTGRPVSEILREKYGEKGDEVYALSRAFFRRNSRAVSLYPGVLEALKHISRKARLAVVTASKREDAVRLLCINCILDYFSTIVAQEDTRYHKPDPEPVLLALSRLSVTPGEAVMVGDQPWDIIAAREAGVVSVAALWGAGIEDELYMYRPDYTARDPAELVEIFERLMQA</sequence>
<comment type="similarity">
    <text evidence="1">Belongs to the HAD-like hydrolase superfamily.</text>
</comment>
<dbReference type="GO" id="GO:0008967">
    <property type="term" value="F:phosphoglycolate phosphatase activity"/>
    <property type="evidence" value="ECO:0007669"/>
    <property type="project" value="TreeGrafter"/>
</dbReference>
<proteinExistence type="inferred from homology"/>
<dbReference type="InterPro" id="IPR041492">
    <property type="entry name" value="HAD_2"/>
</dbReference>
<dbReference type="NCBIfam" id="TIGR01549">
    <property type="entry name" value="HAD-SF-IA-v1"/>
    <property type="match status" value="1"/>
</dbReference>
<dbReference type="EMBL" id="BMNY01000003">
    <property type="protein sequence ID" value="GGM78510.1"/>
    <property type="molecule type" value="Genomic_DNA"/>
</dbReference>
<dbReference type="InterPro" id="IPR023214">
    <property type="entry name" value="HAD_sf"/>
</dbReference>
<name>A0AA37BSX5_9ARCH</name>
<protein>
    <submittedName>
        <fullName evidence="2">Pyrophosphatase PpaX</fullName>
    </submittedName>
</protein>
<organism evidence="2 3">
    <name type="scientific">Thermogymnomonas acidicola</name>
    <dbReference type="NCBI Taxonomy" id="399579"/>
    <lineage>
        <taxon>Archaea</taxon>
        <taxon>Methanobacteriati</taxon>
        <taxon>Thermoplasmatota</taxon>
        <taxon>Thermoplasmata</taxon>
        <taxon>Thermoplasmatales</taxon>
        <taxon>Thermogymnomonas</taxon>
    </lineage>
</organism>
<dbReference type="Gene3D" id="3.40.50.1000">
    <property type="entry name" value="HAD superfamily/HAD-like"/>
    <property type="match status" value="1"/>
</dbReference>
<evidence type="ECO:0000313" key="3">
    <source>
        <dbReference type="Proteomes" id="UP000632195"/>
    </source>
</evidence>
<accession>A0AA37BSX5</accession>
<dbReference type="PANTHER" id="PTHR43434">
    <property type="entry name" value="PHOSPHOGLYCOLATE PHOSPHATASE"/>
    <property type="match status" value="1"/>
</dbReference>
<dbReference type="Gene3D" id="1.10.150.240">
    <property type="entry name" value="Putative phosphatase, domain 2"/>
    <property type="match status" value="1"/>
</dbReference>
<dbReference type="GO" id="GO:0006281">
    <property type="term" value="P:DNA repair"/>
    <property type="evidence" value="ECO:0007669"/>
    <property type="project" value="TreeGrafter"/>
</dbReference>
<dbReference type="SFLD" id="SFLDG01135">
    <property type="entry name" value="C1.5.6:_HAD__Beta-PGM__Phospha"/>
    <property type="match status" value="1"/>
</dbReference>
<dbReference type="Proteomes" id="UP000632195">
    <property type="component" value="Unassembled WGS sequence"/>
</dbReference>
<dbReference type="AlphaFoldDB" id="A0AA37BSX5"/>
<dbReference type="Pfam" id="PF13419">
    <property type="entry name" value="HAD_2"/>
    <property type="match status" value="1"/>
</dbReference>
<dbReference type="PANTHER" id="PTHR43434:SF1">
    <property type="entry name" value="PHOSPHOGLYCOLATE PHOSPHATASE"/>
    <property type="match status" value="1"/>
</dbReference>
<gene>
    <name evidence="2" type="primary">ppaX</name>
    <name evidence="2" type="ORF">GCM10007108_15850</name>
</gene>
<evidence type="ECO:0000256" key="1">
    <source>
        <dbReference type="ARBA" id="ARBA00007958"/>
    </source>
</evidence>